<evidence type="ECO:0000256" key="2">
    <source>
        <dbReference type="SAM" id="SignalP"/>
    </source>
</evidence>
<sequence length="419" mass="44628">MKNHFACHATAALALAALTVPAALMAEDLGLIRPKARPLAETAATPEPAPAAPGSEARDSAGASLFPRRPASLGGPSGAAVAPVPEPTALADTIGDEPASADPDQPMAEPAGITPPPAPQDEQVQVASLTTHIRPRARPEGLVLTPTEVAGGKCTDPAAVRDRDVARNMAAFAADPDLCITQEVFTEHGRQWHLVIVTNKGRKRGPVWAALHDNEDSAFDAGLYSVSRYGGSMVAVEAGEQRSFKGQDPNRNFGKSANITGPCLDMSPKPSPKFTQAISKHFNRRFPVMTMHSNDNGYAGNGGSGHISAARSSATMRGFMSTNPKRGLSDEDNAILTAGLNPYESEAKAQRLVQHFSPLGINVIYEHVRPQKNDCSFSFHTLLNKMGDYYNIEVEHGRVEAQKAILDALMNYIGARPLY</sequence>
<feature type="chain" id="PRO_5001969031" description="N-acetylmuramoyl-L-alanine amidase" evidence="2">
    <location>
        <begin position="23"/>
        <end position="419"/>
    </location>
</feature>
<reference evidence="3 4" key="1">
    <citation type="journal article" date="2015" name="Antonie Van Leeuwenhoek">
        <title>Pseudooceanicola atlanticus gen. nov. sp. nov., isolated from surface seawater of the Atlantic Ocean and reclassification of Oceanicola batsensis, Oceanicola marinus, Oceanicola nitratireducens, Oceanicola nanhaiensis, Oceanicola antarcticus and Oceanicola flagellatus, as Pseudooceanicola batsensis comb. nov., Pseudooceanicola marinus comb. nov., Pseudooceanicola nitratireducens comb. nov., Pseudooceanicola nanhaiensis comb. nov., Pseudooceanicola antarcticus comb. nov., and Pseudooceanicola flagellatus comb. nov.</title>
        <authorList>
            <person name="Lai Q."/>
            <person name="Li G."/>
            <person name="Liu X."/>
            <person name="Du Y."/>
            <person name="Sun F."/>
            <person name="Shao Z."/>
        </authorList>
    </citation>
    <scope>NUCLEOTIDE SEQUENCE [LARGE SCALE GENOMIC DNA]</scope>
    <source>
        <strain evidence="3 4">22II-s11g</strain>
    </source>
</reference>
<dbReference type="eggNOG" id="ENOG5032VPN">
    <property type="taxonomic scope" value="Bacteria"/>
</dbReference>
<dbReference type="OrthoDB" id="7848234at2"/>
<feature type="signal peptide" evidence="2">
    <location>
        <begin position="1"/>
        <end position="22"/>
    </location>
</feature>
<dbReference type="AlphaFoldDB" id="A0A0A0EKA0"/>
<name>A0A0A0EKA0_9RHOB</name>
<keyword evidence="2" id="KW-0732">Signal</keyword>
<evidence type="ECO:0000313" key="4">
    <source>
        <dbReference type="Proteomes" id="UP000030004"/>
    </source>
</evidence>
<comment type="caution">
    <text evidence="3">The sequence shown here is derived from an EMBL/GenBank/DDBJ whole genome shotgun (WGS) entry which is preliminary data.</text>
</comment>
<accession>A0A0A0EKA0</accession>
<dbReference type="RefSeq" id="WP_043746733.1">
    <property type="nucleotide sequence ID" value="NZ_AQQX01000002.1"/>
</dbReference>
<gene>
    <name evidence="3" type="ORF">ATO9_06175</name>
</gene>
<dbReference type="EMBL" id="AQQX01000002">
    <property type="protein sequence ID" value="KGM49602.1"/>
    <property type="molecule type" value="Genomic_DNA"/>
</dbReference>
<dbReference type="Proteomes" id="UP000030004">
    <property type="component" value="Unassembled WGS sequence"/>
</dbReference>
<dbReference type="STRING" id="1461694.ATO9_06175"/>
<feature type="region of interest" description="Disordered" evidence="1">
    <location>
        <begin position="40"/>
        <end position="126"/>
    </location>
</feature>
<organism evidence="3 4">
    <name type="scientific">Pseudooceanicola atlanticus</name>
    <dbReference type="NCBI Taxonomy" id="1461694"/>
    <lineage>
        <taxon>Bacteria</taxon>
        <taxon>Pseudomonadati</taxon>
        <taxon>Pseudomonadota</taxon>
        <taxon>Alphaproteobacteria</taxon>
        <taxon>Rhodobacterales</taxon>
        <taxon>Paracoccaceae</taxon>
        <taxon>Pseudooceanicola</taxon>
    </lineage>
</organism>
<evidence type="ECO:0008006" key="5">
    <source>
        <dbReference type="Google" id="ProtNLM"/>
    </source>
</evidence>
<protein>
    <recommendedName>
        <fullName evidence="5">N-acetylmuramoyl-L-alanine amidase</fullName>
    </recommendedName>
</protein>
<proteinExistence type="predicted"/>
<evidence type="ECO:0000256" key="1">
    <source>
        <dbReference type="SAM" id="MobiDB-lite"/>
    </source>
</evidence>
<evidence type="ECO:0000313" key="3">
    <source>
        <dbReference type="EMBL" id="KGM49602.1"/>
    </source>
</evidence>
<keyword evidence="4" id="KW-1185">Reference proteome</keyword>